<keyword evidence="9" id="KW-0539">Nucleus</keyword>
<sequence length="1192" mass="136466">MSSSPDEEPLQLADVVDDEFPPSGRESAESMEEAVDLDDLELVDEIGEDVNGIEDEELDDEDDGLEEDDLDASGDFQDEEEPREEEYDELQMAEGLLAEEGDSMDSLHLRESDEKEGEIEGEDFEGEEDEGDVQDEEEEEDLEEDDGEDDDEQNLSPSKSKLVGTPGRLRRSGEHQAAEDSKSVACRLPTNLEIREGHDFQVFVPDFEEQAEEVHETEKEKCLWKPMKDGDAEEIDDFCSFCEARFGMQRDRSLFILRLANYDFEKAKQKCEVRTIINDEWSEEDKWLFKHCLTNFGKNFSKIRNVMPHKSVDALVQHYYNTKKNQHYKSFFDVDHILMNEESSEENVDDEDETAKGVRIENRAVTPEVAEDAEEDSQDANTDSDDEVICSNCQEYVNKIHDVDDLRLCTTCFYYLKATNMMRPSRELTSRKKIKLPDDMTGIVAEFHRSAMKIEEPIYDIEGDEDDEVRVYSKCTYAVDEDLLAVYKEIQEVRTRLLRMDKNVVEDQFDFRNADNEVDQFRKMVDCRGESSQSQSPEPNDEWTDREMTIAFHALVLYDKDYARTSKLIRTKDVDQVREFAERYTEQVDEILASTSNLEEEESASERSEPSDVEEDSEESEDGSSSSSSQRLSSENDTEMVDEPPGDDSVNAEFSAVHADDDVIARRSDFDAEVNLRSNGASDHHPEIEPLPVAAVATSTKRYFDYLGGQSESLSPPVWSIAEEALENWWSEVERLEAEKGAKELRYTEAMRPVGHFTQPARGDLREIGCGYAIYGKQHFFFCNFDKGNTPNSTVLNFGSSCVRDSDCAWYTGFSCIRDTGLCTVNSPPDRVAFLLTRFILRLANYDFEKAKQKCEVRTIINDEWSEEDKNVDVDDEDETAKGVRIENRAVTPEVAEDAEEDSQDANTDSDDEVICSNCQEYVNKIHDVDDLRLCTTCFYYLKATNMMRPSRELTSRKKIKLPDDMTGIVAEFHRSAMKIEEPIYDIEGDEDDEVRVYSKCTYAVDEDLLAVYKEIQEVRTRLLRMDKNVVEDQFDFRNADNEVDQFRKMVDCRGESSQSQSPEPNDEWTDREMTIAFHALVLYDKDYARTSKLIRTKDVDQVREFAERYTEQVDEILASTSNLEEEESASERSEPSDVEEDSEESEDGSSSSSSQRLSSENDTEMVDEPPGDDSVNAEFSAVHADDDVIAV</sequence>
<dbReference type="PROSITE" id="PS51156">
    <property type="entry name" value="ELM2"/>
    <property type="match status" value="1"/>
</dbReference>
<dbReference type="SMART" id="SM01189">
    <property type="entry name" value="ELM2"/>
    <property type="match status" value="1"/>
</dbReference>
<feature type="compositionally biased region" description="Acidic residues" evidence="10">
    <location>
        <begin position="611"/>
        <end position="622"/>
    </location>
</feature>
<keyword evidence="5" id="KW-0862">Zinc</keyword>
<dbReference type="GO" id="GO:0006357">
    <property type="term" value="P:regulation of transcription by RNA polymerase II"/>
    <property type="evidence" value="ECO:0007669"/>
    <property type="project" value="TreeGrafter"/>
</dbReference>
<evidence type="ECO:0000313" key="14">
    <source>
        <dbReference type="Proteomes" id="UP001175271"/>
    </source>
</evidence>
<feature type="region of interest" description="Disordered" evidence="10">
    <location>
        <begin position="593"/>
        <end position="651"/>
    </location>
</feature>
<evidence type="ECO:0000256" key="3">
    <source>
        <dbReference type="ARBA" id="ARBA00022723"/>
    </source>
</evidence>
<organism evidence="13 14">
    <name type="scientific">Steinernema hermaphroditum</name>
    <dbReference type="NCBI Taxonomy" id="289476"/>
    <lineage>
        <taxon>Eukaryota</taxon>
        <taxon>Metazoa</taxon>
        <taxon>Ecdysozoa</taxon>
        <taxon>Nematoda</taxon>
        <taxon>Chromadorea</taxon>
        <taxon>Rhabditida</taxon>
        <taxon>Tylenchina</taxon>
        <taxon>Panagrolaimomorpha</taxon>
        <taxon>Strongyloidoidea</taxon>
        <taxon>Steinernematidae</taxon>
        <taxon>Steinernema</taxon>
    </lineage>
</organism>
<keyword evidence="14" id="KW-1185">Reference proteome</keyword>
<dbReference type="Gene3D" id="1.20.58.1880">
    <property type="match status" value="2"/>
</dbReference>
<keyword evidence="8" id="KW-0804">Transcription</keyword>
<feature type="compositionally biased region" description="Acidic residues" evidence="10">
    <location>
        <begin position="1162"/>
        <end position="1172"/>
    </location>
</feature>
<dbReference type="SMART" id="SM00198">
    <property type="entry name" value="SCP"/>
    <property type="match status" value="1"/>
</dbReference>
<gene>
    <name evidence="13" type="ORF">QR680_005453</name>
</gene>
<feature type="compositionally biased region" description="Acidic residues" evidence="10">
    <location>
        <begin position="895"/>
        <end position="910"/>
    </location>
</feature>
<dbReference type="InterPro" id="IPR009057">
    <property type="entry name" value="Homeodomain-like_sf"/>
</dbReference>
<evidence type="ECO:0000256" key="6">
    <source>
        <dbReference type="ARBA" id="ARBA00023015"/>
    </source>
</evidence>
<evidence type="ECO:0000259" key="12">
    <source>
        <dbReference type="PROSITE" id="PS51293"/>
    </source>
</evidence>
<evidence type="ECO:0000256" key="1">
    <source>
        <dbReference type="ARBA" id="ARBA00004123"/>
    </source>
</evidence>
<feature type="region of interest" description="Disordered" evidence="10">
    <location>
        <begin position="887"/>
        <end position="910"/>
    </location>
</feature>
<keyword evidence="3" id="KW-0479">Metal-binding</keyword>
<evidence type="ECO:0000313" key="13">
    <source>
        <dbReference type="EMBL" id="KAK0411052.1"/>
    </source>
</evidence>
<feature type="compositionally biased region" description="Acidic residues" evidence="10">
    <location>
        <begin position="636"/>
        <end position="646"/>
    </location>
</feature>
<evidence type="ECO:0000259" key="11">
    <source>
        <dbReference type="PROSITE" id="PS51156"/>
    </source>
</evidence>
<dbReference type="Pfam" id="PF01448">
    <property type="entry name" value="ELM2"/>
    <property type="match status" value="1"/>
</dbReference>
<dbReference type="PROSITE" id="PS51293">
    <property type="entry name" value="SANT"/>
    <property type="match status" value="1"/>
</dbReference>
<feature type="compositionally biased region" description="Acidic residues" evidence="10">
    <location>
        <begin position="1137"/>
        <end position="1148"/>
    </location>
</feature>
<feature type="compositionally biased region" description="Acidic residues" evidence="10">
    <location>
        <begin position="1"/>
        <end position="20"/>
    </location>
</feature>
<feature type="region of interest" description="Disordered" evidence="10">
    <location>
        <begin position="342"/>
        <end position="385"/>
    </location>
</feature>
<dbReference type="GO" id="GO:0003714">
    <property type="term" value="F:transcription corepressor activity"/>
    <property type="evidence" value="ECO:0007669"/>
    <property type="project" value="TreeGrafter"/>
</dbReference>
<feature type="compositionally biased region" description="Acidic residues" evidence="10">
    <location>
        <begin position="342"/>
        <end position="353"/>
    </location>
</feature>
<dbReference type="GO" id="GO:0003677">
    <property type="term" value="F:DNA binding"/>
    <property type="evidence" value="ECO:0007669"/>
    <property type="project" value="UniProtKB-KW"/>
</dbReference>
<evidence type="ECO:0000256" key="2">
    <source>
        <dbReference type="ARBA" id="ARBA00022491"/>
    </source>
</evidence>
<dbReference type="InterPro" id="IPR001005">
    <property type="entry name" value="SANT/Myb"/>
</dbReference>
<dbReference type="FunFam" id="1.10.10.60:FF:000012">
    <property type="entry name" value="Metastasis-associated 1 family, member 3"/>
    <property type="match status" value="1"/>
</dbReference>
<evidence type="ECO:0000256" key="4">
    <source>
        <dbReference type="ARBA" id="ARBA00022771"/>
    </source>
</evidence>
<dbReference type="EMBL" id="JAUCMV010000003">
    <property type="protein sequence ID" value="KAK0411052.1"/>
    <property type="molecule type" value="Genomic_DNA"/>
</dbReference>
<dbReference type="Gene3D" id="3.40.33.10">
    <property type="entry name" value="CAP"/>
    <property type="match status" value="1"/>
</dbReference>
<evidence type="ECO:0000256" key="10">
    <source>
        <dbReference type="SAM" id="MobiDB-lite"/>
    </source>
</evidence>
<dbReference type="InterPro" id="IPR000949">
    <property type="entry name" value="ELM2_dom"/>
</dbReference>
<evidence type="ECO:0000256" key="5">
    <source>
        <dbReference type="ARBA" id="ARBA00022833"/>
    </source>
</evidence>
<keyword evidence="6" id="KW-0805">Transcription regulation</keyword>
<dbReference type="InterPro" id="IPR051066">
    <property type="entry name" value="Trans_reg/Corepressor"/>
</dbReference>
<dbReference type="SUPFAM" id="SSF55797">
    <property type="entry name" value="PR-1-like"/>
    <property type="match status" value="1"/>
</dbReference>
<dbReference type="PANTHER" id="PTHR16089">
    <property type="entry name" value="REST COREPRESSOR COREST PROTEIN-RELATED"/>
    <property type="match status" value="1"/>
</dbReference>
<dbReference type="PANTHER" id="PTHR16089:SF28">
    <property type="entry name" value="REST COREPRESSOR"/>
    <property type="match status" value="1"/>
</dbReference>
<dbReference type="Gene3D" id="1.10.10.60">
    <property type="entry name" value="Homeodomain-like"/>
    <property type="match status" value="1"/>
</dbReference>
<feature type="compositionally biased region" description="Low complexity" evidence="10">
    <location>
        <begin position="623"/>
        <end position="635"/>
    </location>
</feature>
<feature type="region of interest" description="Disordered" evidence="10">
    <location>
        <begin position="1119"/>
        <end position="1192"/>
    </location>
</feature>
<comment type="subcellular location">
    <subcellularLocation>
        <location evidence="1">Nucleus</location>
    </subcellularLocation>
</comment>
<protein>
    <recommendedName>
        <fullName evidence="15">SANT domain-containing protein</fullName>
    </recommendedName>
</protein>
<comment type="caution">
    <text evidence="13">The sequence shown here is derived from an EMBL/GenBank/DDBJ whole genome shotgun (WGS) entry which is preliminary data.</text>
</comment>
<dbReference type="Pfam" id="PF00188">
    <property type="entry name" value="CAP"/>
    <property type="match status" value="1"/>
</dbReference>
<evidence type="ECO:0000256" key="9">
    <source>
        <dbReference type="ARBA" id="ARBA00023242"/>
    </source>
</evidence>
<reference evidence="13" key="1">
    <citation type="submission" date="2023-06" db="EMBL/GenBank/DDBJ databases">
        <title>Genomic analysis of the entomopathogenic nematode Steinernema hermaphroditum.</title>
        <authorList>
            <person name="Schwarz E.M."/>
            <person name="Heppert J.K."/>
            <person name="Baniya A."/>
            <person name="Schwartz H.T."/>
            <person name="Tan C.-H."/>
            <person name="Antoshechkin I."/>
            <person name="Sternberg P.W."/>
            <person name="Goodrich-Blair H."/>
            <person name="Dillman A.R."/>
        </authorList>
    </citation>
    <scope>NUCLEOTIDE SEQUENCE</scope>
    <source>
        <strain evidence="13">PS9179</strain>
        <tissue evidence="13">Whole animal</tissue>
    </source>
</reference>
<dbReference type="InterPro" id="IPR014044">
    <property type="entry name" value="CAP_dom"/>
</dbReference>
<evidence type="ECO:0000256" key="8">
    <source>
        <dbReference type="ARBA" id="ARBA00023163"/>
    </source>
</evidence>
<feature type="region of interest" description="Disordered" evidence="10">
    <location>
        <begin position="1"/>
        <end position="183"/>
    </location>
</feature>
<feature type="compositionally biased region" description="Acidic residues" evidence="10">
    <location>
        <begin position="29"/>
        <end position="103"/>
    </location>
</feature>
<dbReference type="Proteomes" id="UP001175271">
    <property type="component" value="Unassembled WGS sequence"/>
</dbReference>
<feature type="compositionally biased region" description="Low complexity" evidence="10">
    <location>
        <begin position="1149"/>
        <end position="1161"/>
    </location>
</feature>
<feature type="compositionally biased region" description="Basic and acidic residues" evidence="10">
    <location>
        <begin position="171"/>
        <end position="182"/>
    </location>
</feature>
<feature type="compositionally biased region" description="Acidic residues" evidence="10">
    <location>
        <begin position="114"/>
        <end position="153"/>
    </location>
</feature>
<dbReference type="GO" id="GO:0008270">
    <property type="term" value="F:zinc ion binding"/>
    <property type="evidence" value="ECO:0007669"/>
    <property type="project" value="UniProtKB-KW"/>
</dbReference>
<dbReference type="AlphaFoldDB" id="A0AA39HS38"/>
<feature type="domain" description="ELM2" evidence="11">
    <location>
        <begin position="192"/>
        <end position="275"/>
    </location>
</feature>
<accession>A0AA39HS38</accession>
<keyword evidence="2" id="KW-0678">Repressor</keyword>
<dbReference type="SMART" id="SM00717">
    <property type="entry name" value="SANT"/>
    <property type="match status" value="3"/>
</dbReference>
<feature type="domain" description="SANT" evidence="12">
    <location>
        <begin position="276"/>
        <end position="327"/>
    </location>
</feature>
<feature type="compositionally biased region" description="Acidic residues" evidence="10">
    <location>
        <begin position="369"/>
        <end position="385"/>
    </location>
</feature>
<proteinExistence type="predicted"/>
<dbReference type="InterPro" id="IPR035940">
    <property type="entry name" value="CAP_sf"/>
</dbReference>
<name>A0AA39HS38_9BILA</name>
<evidence type="ECO:0000256" key="7">
    <source>
        <dbReference type="ARBA" id="ARBA00023125"/>
    </source>
</evidence>
<keyword evidence="4" id="KW-0863">Zinc-finger</keyword>
<dbReference type="GO" id="GO:0005667">
    <property type="term" value="C:transcription regulator complex"/>
    <property type="evidence" value="ECO:0007669"/>
    <property type="project" value="TreeGrafter"/>
</dbReference>
<dbReference type="InterPro" id="IPR017884">
    <property type="entry name" value="SANT_dom"/>
</dbReference>
<keyword evidence="7" id="KW-0238">DNA-binding</keyword>
<dbReference type="GO" id="GO:0000118">
    <property type="term" value="C:histone deacetylase complex"/>
    <property type="evidence" value="ECO:0007669"/>
    <property type="project" value="TreeGrafter"/>
</dbReference>
<dbReference type="SUPFAM" id="SSF46689">
    <property type="entry name" value="Homeodomain-like"/>
    <property type="match status" value="1"/>
</dbReference>
<evidence type="ECO:0008006" key="15">
    <source>
        <dbReference type="Google" id="ProtNLM"/>
    </source>
</evidence>